<proteinExistence type="predicted"/>
<comment type="caution">
    <text evidence="2">The sequence shown here is derived from an EMBL/GenBank/DDBJ whole genome shotgun (WGS) entry which is preliminary data.</text>
</comment>
<dbReference type="AlphaFoldDB" id="A0A1V9Y1N9"/>
<evidence type="ECO:0000313" key="2">
    <source>
        <dbReference type="EMBL" id="OQR79642.1"/>
    </source>
</evidence>
<feature type="chain" id="PRO_5012280429" evidence="1">
    <location>
        <begin position="25"/>
        <end position="140"/>
    </location>
</feature>
<keyword evidence="3" id="KW-1185">Reference proteome</keyword>
<dbReference type="InParanoid" id="A0A1V9Y1N9"/>
<reference evidence="2 3" key="1">
    <citation type="journal article" date="2017" name="Gigascience">
        <title>Draft genome of the honey bee ectoparasitic mite, Tropilaelaps mercedesae, is shaped by the parasitic life history.</title>
        <authorList>
            <person name="Dong X."/>
            <person name="Armstrong S.D."/>
            <person name="Xia D."/>
            <person name="Makepeace B.L."/>
            <person name="Darby A.C."/>
            <person name="Kadowaki T."/>
        </authorList>
    </citation>
    <scope>NUCLEOTIDE SEQUENCE [LARGE SCALE GENOMIC DNA]</scope>
    <source>
        <strain evidence="2">Wuxi-XJTLU</strain>
    </source>
</reference>
<dbReference type="Proteomes" id="UP000192247">
    <property type="component" value="Unassembled WGS sequence"/>
</dbReference>
<feature type="signal peptide" evidence="1">
    <location>
        <begin position="1"/>
        <end position="24"/>
    </location>
</feature>
<keyword evidence="1" id="KW-0732">Signal</keyword>
<dbReference type="OrthoDB" id="10490469at2759"/>
<protein>
    <submittedName>
        <fullName evidence="2">Uncharacterized protein</fullName>
    </submittedName>
</protein>
<evidence type="ECO:0000313" key="3">
    <source>
        <dbReference type="Proteomes" id="UP000192247"/>
    </source>
</evidence>
<organism evidence="2 3">
    <name type="scientific">Tropilaelaps mercedesae</name>
    <dbReference type="NCBI Taxonomy" id="418985"/>
    <lineage>
        <taxon>Eukaryota</taxon>
        <taxon>Metazoa</taxon>
        <taxon>Ecdysozoa</taxon>
        <taxon>Arthropoda</taxon>
        <taxon>Chelicerata</taxon>
        <taxon>Arachnida</taxon>
        <taxon>Acari</taxon>
        <taxon>Parasitiformes</taxon>
        <taxon>Mesostigmata</taxon>
        <taxon>Gamasina</taxon>
        <taxon>Dermanyssoidea</taxon>
        <taxon>Laelapidae</taxon>
        <taxon>Tropilaelaps</taxon>
    </lineage>
</organism>
<name>A0A1V9Y1N9_9ACAR</name>
<gene>
    <name evidence="2" type="ORF">BIW11_05588</name>
</gene>
<evidence type="ECO:0000256" key="1">
    <source>
        <dbReference type="SAM" id="SignalP"/>
    </source>
</evidence>
<accession>A0A1V9Y1N9</accession>
<dbReference type="EMBL" id="MNPL01000861">
    <property type="protein sequence ID" value="OQR79642.1"/>
    <property type="molecule type" value="Genomic_DNA"/>
</dbReference>
<sequence>MKYFLAIVLLAVATQAGFLGGARAHGGFPGSLGRGRKGGFGNHGVHEKERQQQGVILLVKRSPSRHGGVGRSLTVSGPTHVVQTIHHIQRVDNGGQVLTRSQASADKQNGQSKYLLLVKTNEGSRQGHGHQHQQQQQGGW</sequence>